<evidence type="ECO:0000313" key="4">
    <source>
        <dbReference type="Proteomes" id="UP000064137"/>
    </source>
</evidence>
<keyword evidence="1" id="KW-0561">Oxygen transport</keyword>
<organism evidence="3 4">
    <name type="scientific">Pseudomonas oryzihabitans</name>
    <dbReference type="NCBI Taxonomy" id="47885"/>
    <lineage>
        <taxon>Bacteria</taxon>
        <taxon>Pseudomonadati</taxon>
        <taxon>Pseudomonadota</taxon>
        <taxon>Gammaproteobacteria</taxon>
        <taxon>Pseudomonadales</taxon>
        <taxon>Pseudomonadaceae</taxon>
        <taxon>Pseudomonas</taxon>
    </lineage>
</organism>
<sequence length="130" mass="14906">MLPAQNVMLSYGRCCASPAFFDDFYRRFLASSPRVREKFVHTDMAAQKLLLRHGIMNLVLVARGMPTTKLRQLGESHCRARLDIGPELYELWVDCLLATLAQHDAEFSPALRQEWQDVLEAGIAVMRSYY</sequence>
<protein>
    <submittedName>
        <fullName evidence="3">Globin</fullName>
    </submittedName>
</protein>
<proteinExistence type="inferred from homology"/>
<comment type="similarity">
    <text evidence="1">Belongs to the globin family.</text>
</comment>
<evidence type="ECO:0000313" key="3">
    <source>
        <dbReference type="EMBL" id="ALZ86181.1"/>
    </source>
</evidence>
<keyword evidence="1" id="KW-0349">Heme</keyword>
<dbReference type="PROSITE" id="PS01033">
    <property type="entry name" value="GLOBIN"/>
    <property type="match status" value="1"/>
</dbReference>
<evidence type="ECO:0000256" key="1">
    <source>
        <dbReference type="RuleBase" id="RU000356"/>
    </source>
</evidence>
<dbReference type="GO" id="GO:0005344">
    <property type="term" value="F:oxygen carrier activity"/>
    <property type="evidence" value="ECO:0007669"/>
    <property type="project" value="UniProtKB-KW"/>
</dbReference>
<dbReference type="RefSeq" id="WP_059316286.1">
    <property type="nucleotide sequence ID" value="NZ_CP013987.1"/>
</dbReference>
<keyword evidence="1" id="KW-0813">Transport</keyword>
<dbReference type="GO" id="GO:0019825">
    <property type="term" value="F:oxygen binding"/>
    <property type="evidence" value="ECO:0007669"/>
    <property type="project" value="InterPro"/>
</dbReference>
<dbReference type="Proteomes" id="UP000064137">
    <property type="component" value="Chromosome"/>
</dbReference>
<reference evidence="3 4" key="1">
    <citation type="submission" date="2016-01" db="EMBL/GenBank/DDBJ databases">
        <title>Annotation of Pseudomonas oryzihabitans USDA-ARS-USMARC-56511.</title>
        <authorList>
            <person name="Harhay G.P."/>
            <person name="Harhay D.M."/>
            <person name="Smith T.P.L."/>
            <person name="Bono J.L."/>
            <person name="Heaton M.P."/>
            <person name="Clawson M.L."/>
            <person name="Chitko-Mckown C.G."/>
            <person name="Capik S.F."/>
            <person name="DeDonder K.D."/>
            <person name="Apley M.D."/>
            <person name="Lubbers B.V."/>
            <person name="White B.J."/>
            <person name="Larson R.L."/>
        </authorList>
    </citation>
    <scope>NUCLEOTIDE SEQUENCE [LARGE SCALE GENOMIC DNA]</scope>
    <source>
        <strain evidence="3 4">USDA-ARS-USMARC-56511</strain>
    </source>
</reference>
<accession>A0A0U4WDT0</accession>
<dbReference type="Gene3D" id="1.10.490.10">
    <property type="entry name" value="Globins"/>
    <property type="match status" value="1"/>
</dbReference>
<name>A0A0U4WDT0_9PSED</name>
<feature type="domain" description="Globin" evidence="2">
    <location>
        <begin position="1"/>
        <end position="130"/>
    </location>
</feature>
<dbReference type="EMBL" id="CP013987">
    <property type="protein sequence ID" value="ALZ86181.1"/>
    <property type="molecule type" value="Genomic_DNA"/>
</dbReference>
<dbReference type="GO" id="GO:0020037">
    <property type="term" value="F:heme binding"/>
    <property type="evidence" value="ECO:0007669"/>
    <property type="project" value="InterPro"/>
</dbReference>
<keyword evidence="1" id="KW-0408">Iron</keyword>
<gene>
    <name evidence="3" type="ORF">APT59_18970</name>
</gene>
<dbReference type="KEGG" id="por:APT59_18970"/>
<keyword evidence="1" id="KW-0479">Metal-binding</keyword>
<dbReference type="AlphaFoldDB" id="A0A0U4WDT0"/>
<dbReference type="Pfam" id="PF00042">
    <property type="entry name" value="Globin"/>
    <property type="match status" value="1"/>
</dbReference>
<dbReference type="InterPro" id="IPR009050">
    <property type="entry name" value="Globin-like_sf"/>
</dbReference>
<dbReference type="SUPFAM" id="SSF46458">
    <property type="entry name" value="Globin-like"/>
    <property type="match status" value="1"/>
</dbReference>
<evidence type="ECO:0000259" key="2">
    <source>
        <dbReference type="PROSITE" id="PS01033"/>
    </source>
</evidence>
<dbReference type="InterPro" id="IPR012292">
    <property type="entry name" value="Globin/Proto"/>
</dbReference>
<dbReference type="OrthoDB" id="980856at2"/>
<dbReference type="InterPro" id="IPR000971">
    <property type="entry name" value="Globin"/>
</dbReference>